<dbReference type="GO" id="GO:0003839">
    <property type="term" value="F:gamma-glutamylcyclotransferase activity"/>
    <property type="evidence" value="ECO:0007669"/>
    <property type="project" value="UniProtKB-EC"/>
</dbReference>
<dbReference type="Pfam" id="PF13772">
    <property type="entry name" value="AIG2_2"/>
    <property type="match status" value="1"/>
</dbReference>
<accession>A0A232FJW1</accession>
<dbReference type="Proteomes" id="UP000215335">
    <property type="component" value="Unassembled WGS sequence"/>
</dbReference>
<dbReference type="EC" id="4.3.2.9" evidence="1"/>
<feature type="active site" description="Proton acceptor" evidence="3">
    <location>
        <position position="82"/>
    </location>
</feature>
<keyword evidence="2" id="KW-0456">Lyase</keyword>
<dbReference type="Gene3D" id="3.10.490.10">
    <property type="entry name" value="Gamma-glutamyl cyclotransferase-like"/>
    <property type="match status" value="1"/>
</dbReference>
<dbReference type="InterPro" id="IPR013024">
    <property type="entry name" value="GGCT-like"/>
</dbReference>
<evidence type="ECO:0000256" key="1">
    <source>
        <dbReference type="ARBA" id="ARBA00012346"/>
    </source>
</evidence>
<evidence type="ECO:0000256" key="4">
    <source>
        <dbReference type="PIRSR" id="PIRSR617939-2"/>
    </source>
</evidence>
<dbReference type="PANTHER" id="PTHR12935">
    <property type="entry name" value="GAMMA-GLUTAMYLCYCLOTRANSFERASE"/>
    <property type="match status" value="1"/>
</dbReference>
<gene>
    <name evidence="5" type="ORF">TSAR_014198</name>
</gene>
<reference evidence="5 6" key="1">
    <citation type="journal article" date="2017" name="Curr. Biol.">
        <title>The Evolution of Venom by Co-option of Single-Copy Genes.</title>
        <authorList>
            <person name="Martinson E.O."/>
            <person name="Mrinalini"/>
            <person name="Kelkar Y.D."/>
            <person name="Chang C.H."/>
            <person name="Werren J.H."/>
        </authorList>
    </citation>
    <scope>NUCLEOTIDE SEQUENCE [LARGE SCALE GENOMIC DNA]</scope>
    <source>
        <strain evidence="5 6">Alberta</strain>
        <tissue evidence="5">Whole body</tissue>
    </source>
</reference>
<sequence length="176" mass="20116">MSETFLYFAYGSNMLAKRIHYKNPTAVQKYIGKLKDHRLDFNLFTKRWEGCVATVVPTPGCEVWGVVWEIDMSSSAALDEQEGVNDNIYFSKTVDIETSTGETISCKVYQQCQVPENYIEPSQLPLERQPSFVYHNIILTGAQDHGIPEEYIKYIKSFPHNGYDGETQVDLSLTEK</sequence>
<evidence type="ECO:0000313" key="6">
    <source>
        <dbReference type="Proteomes" id="UP000215335"/>
    </source>
</evidence>
<dbReference type="PANTHER" id="PTHR12935:SF0">
    <property type="entry name" value="GAMMA-GLUTAMYLCYCLOTRANSFERASE"/>
    <property type="match status" value="1"/>
</dbReference>
<evidence type="ECO:0000256" key="2">
    <source>
        <dbReference type="ARBA" id="ARBA00023239"/>
    </source>
</evidence>
<proteinExistence type="predicted"/>
<evidence type="ECO:0000256" key="3">
    <source>
        <dbReference type="PIRSR" id="PIRSR617939-1"/>
    </source>
</evidence>
<dbReference type="SUPFAM" id="SSF110857">
    <property type="entry name" value="Gamma-glutamyl cyclotransferase-like"/>
    <property type="match status" value="1"/>
</dbReference>
<dbReference type="InterPro" id="IPR017939">
    <property type="entry name" value="G-Glutamylcylcotransferase"/>
</dbReference>
<feature type="binding site" evidence="4">
    <location>
        <position position="134"/>
    </location>
    <ligand>
        <name>substrate</name>
    </ligand>
</feature>
<name>A0A232FJW1_9HYME</name>
<dbReference type="EMBL" id="NNAY01000096">
    <property type="protein sequence ID" value="OXU31021.1"/>
    <property type="molecule type" value="Genomic_DNA"/>
</dbReference>
<organism evidence="5 6">
    <name type="scientific">Trichomalopsis sarcophagae</name>
    <dbReference type="NCBI Taxonomy" id="543379"/>
    <lineage>
        <taxon>Eukaryota</taxon>
        <taxon>Metazoa</taxon>
        <taxon>Ecdysozoa</taxon>
        <taxon>Arthropoda</taxon>
        <taxon>Hexapoda</taxon>
        <taxon>Insecta</taxon>
        <taxon>Pterygota</taxon>
        <taxon>Neoptera</taxon>
        <taxon>Endopterygota</taxon>
        <taxon>Hymenoptera</taxon>
        <taxon>Apocrita</taxon>
        <taxon>Proctotrupomorpha</taxon>
        <taxon>Chalcidoidea</taxon>
        <taxon>Pteromalidae</taxon>
        <taxon>Pteromalinae</taxon>
        <taxon>Trichomalopsis</taxon>
    </lineage>
</organism>
<feature type="binding site" evidence="4">
    <location>
        <begin position="7"/>
        <end position="12"/>
    </location>
    <ligand>
        <name>substrate</name>
    </ligand>
</feature>
<dbReference type="OrthoDB" id="2924818at2759"/>
<dbReference type="InterPro" id="IPR036568">
    <property type="entry name" value="GGCT-like_sf"/>
</dbReference>
<comment type="caution">
    <text evidence="5">The sequence shown here is derived from an EMBL/GenBank/DDBJ whole genome shotgun (WGS) entry which is preliminary data.</text>
</comment>
<evidence type="ECO:0000313" key="5">
    <source>
        <dbReference type="EMBL" id="OXU31021.1"/>
    </source>
</evidence>
<dbReference type="CDD" id="cd06661">
    <property type="entry name" value="GGCT_like"/>
    <property type="match status" value="1"/>
</dbReference>
<keyword evidence="6" id="KW-1185">Reference proteome</keyword>
<dbReference type="STRING" id="543379.A0A232FJW1"/>
<dbReference type="AlphaFoldDB" id="A0A232FJW1"/>
<protein>
    <recommendedName>
        <fullName evidence="1">gamma-glutamylcyclotransferase</fullName>
        <ecNumber evidence="1">4.3.2.9</ecNumber>
    </recommendedName>
</protein>